<proteinExistence type="predicted"/>
<dbReference type="InterPro" id="IPR035169">
    <property type="entry name" value="DUF5318"/>
</dbReference>
<dbReference type="AlphaFoldDB" id="A0A6J7UPP2"/>
<organism evidence="2">
    <name type="scientific">freshwater metagenome</name>
    <dbReference type="NCBI Taxonomy" id="449393"/>
    <lineage>
        <taxon>unclassified sequences</taxon>
        <taxon>metagenomes</taxon>
        <taxon>ecological metagenomes</taxon>
    </lineage>
</organism>
<name>A0A6J7UPP2_9ZZZZ</name>
<evidence type="ECO:0000313" key="1">
    <source>
        <dbReference type="EMBL" id="CAB5031303.1"/>
    </source>
</evidence>
<reference evidence="2" key="1">
    <citation type="submission" date="2020-05" db="EMBL/GenBank/DDBJ databases">
        <authorList>
            <person name="Chiriac C."/>
            <person name="Salcher M."/>
            <person name="Ghai R."/>
            <person name="Kavagutti S V."/>
        </authorList>
    </citation>
    <scope>NUCLEOTIDE SEQUENCE</scope>
</reference>
<gene>
    <name evidence="1" type="ORF">UFOPK4098_01575</name>
    <name evidence="2" type="ORF">UFOPK4347_01599</name>
</gene>
<dbReference type="EMBL" id="CAFBQU010000069">
    <property type="protein sequence ID" value="CAB5067855.1"/>
    <property type="molecule type" value="Genomic_DNA"/>
</dbReference>
<dbReference type="Pfam" id="PF17249">
    <property type="entry name" value="DUF5318"/>
    <property type="match status" value="1"/>
</dbReference>
<sequence length="138" mass="15323">MSFTAGSLRGAGGAVDHRLARQHLINEYRRGRLSIDQVCDAHPELMRAARNFGEESRVKCPICADDRLVLVTYAFGPHLPSHGRCVTTRSEMAHIQRRANAAAGTGEYTAYVVEACRLCRWHHLVRMVPITPQRAASA</sequence>
<evidence type="ECO:0000313" key="2">
    <source>
        <dbReference type="EMBL" id="CAB5067855.1"/>
    </source>
</evidence>
<accession>A0A6J7UPP2</accession>
<protein>
    <submittedName>
        <fullName evidence="2">Unannotated protein</fullName>
    </submittedName>
</protein>
<dbReference type="EMBL" id="CAFBPN010000150">
    <property type="protein sequence ID" value="CAB5031303.1"/>
    <property type="molecule type" value="Genomic_DNA"/>
</dbReference>